<comment type="subunit">
    <text evidence="5">Interacts with FtsZ.</text>
</comment>
<dbReference type="GO" id="GO:0051301">
    <property type="term" value="P:cell division"/>
    <property type="evidence" value="ECO:0007669"/>
    <property type="project" value="UniProtKB-KW"/>
</dbReference>
<dbReference type="PIRSF" id="PIRSF003101">
    <property type="entry name" value="FtsA"/>
    <property type="match status" value="1"/>
</dbReference>
<evidence type="ECO:0000259" key="6">
    <source>
        <dbReference type="SMART" id="SM00842"/>
    </source>
</evidence>
<dbReference type="GO" id="GO:0032153">
    <property type="term" value="C:cell division site"/>
    <property type="evidence" value="ECO:0007669"/>
    <property type="project" value="TreeGrafter"/>
</dbReference>
<organism evidence="7 8">
    <name type="scientific">Candidatus Thiodubiliella endoseptemdiera</name>
    <dbReference type="NCBI Taxonomy" id="2738886"/>
    <lineage>
        <taxon>Bacteria</taxon>
        <taxon>Pseudomonadati</taxon>
        <taxon>Pseudomonadota</taxon>
        <taxon>Gammaproteobacteria</taxon>
        <taxon>Candidatus Pseudothioglobaceae</taxon>
        <taxon>Candidatus Thiodubiliella</taxon>
    </lineage>
</organism>
<dbReference type="InterPro" id="IPR020823">
    <property type="entry name" value="Cell_div_FtsA"/>
</dbReference>
<sequence length="415" mass="45309">MPKNNDGHYIVSIDIGSSKIVVLLANEKDGRLEVFGQARGKSAGVHKGEIVDIEAVANAIKAVGEKACLSCNTKFDGAVTNISDSDIRVFNVNPHKHVESGKVKEGDVKSIIKTAEAGKAGKAGRLISSVTHHYVLNKDEHSSGVVVQYPIGERAETLGVNMHIVVASEQKAKNIERGLERNDKKALNLVPSSMASSEPYLTQEQKDDGVCLVDIGSGVMDLSVFKGGGICYSAVIPEGSDRVTNDIANAFKTSFEEAERLKIYKGRAQAKTLIGDKLIPFKQENDDRQYYLSHRSLVEVIEESYLELFALIKSKLEDEKIYRSLNSGFVLVGGGVKIKGCADLMLSCFTRRTKIGCVNTDLIVLPPAHENLSSLEYACALGLLLFNDDERGLEEQQSINKTSIMSKIKEMGRKF</sequence>
<dbReference type="PANTHER" id="PTHR32432">
    <property type="entry name" value="CELL DIVISION PROTEIN FTSA-RELATED"/>
    <property type="match status" value="1"/>
</dbReference>
<evidence type="ECO:0000313" key="8">
    <source>
        <dbReference type="Proteomes" id="UP000568751"/>
    </source>
</evidence>
<evidence type="ECO:0000256" key="2">
    <source>
        <dbReference type="ARBA" id="ARBA00022618"/>
    </source>
</evidence>
<dbReference type="AlphaFoldDB" id="A0A853F4L9"/>
<proteinExistence type="inferred from homology"/>
<evidence type="ECO:0000256" key="3">
    <source>
        <dbReference type="ARBA" id="ARBA00023136"/>
    </source>
</evidence>
<keyword evidence="1" id="KW-1003">Cell membrane</keyword>
<comment type="similarity">
    <text evidence="5">Belongs to the FtsA/MreB family.</text>
</comment>
<keyword evidence="4 5" id="KW-0131">Cell cycle</keyword>
<gene>
    <name evidence="7" type="primary">ftsA</name>
    <name evidence="7" type="ORF">H0A76_01805</name>
</gene>
<dbReference type="NCBIfam" id="TIGR01174">
    <property type="entry name" value="ftsA"/>
    <property type="match status" value="1"/>
</dbReference>
<dbReference type="PANTHER" id="PTHR32432:SF4">
    <property type="entry name" value="CELL DIVISION PROTEIN FTSA"/>
    <property type="match status" value="1"/>
</dbReference>
<dbReference type="InterPro" id="IPR003494">
    <property type="entry name" value="SHS2_FtsA"/>
</dbReference>
<dbReference type="GO" id="GO:0009898">
    <property type="term" value="C:cytoplasmic side of plasma membrane"/>
    <property type="evidence" value="ECO:0007669"/>
    <property type="project" value="TreeGrafter"/>
</dbReference>
<accession>A0A853F4L9</accession>
<dbReference type="Gene3D" id="3.30.420.40">
    <property type="match status" value="2"/>
</dbReference>
<dbReference type="Proteomes" id="UP000568751">
    <property type="component" value="Unassembled WGS sequence"/>
</dbReference>
<dbReference type="EMBL" id="JACCHT010000001">
    <property type="protein sequence ID" value="NYT26745.1"/>
    <property type="molecule type" value="Genomic_DNA"/>
</dbReference>
<reference evidence="7 8" key="1">
    <citation type="submission" date="2020-05" db="EMBL/GenBank/DDBJ databases">
        <title>Horizontal transmission and recombination maintain forever young bacterial symbiont genomes.</title>
        <authorList>
            <person name="Russell S.L."/>
            <person name="Pepper-Tunick E."/>
            <person name="Svedberg J."/>
            <person name="Byrne A."/>
            <person name="Ruelas Castillo J."/>
            <person name="Vollmers C."/>
            <person name="Beinart R.A."/>
            <person name="Corbett-Detig R."/>
        </authorList>
    </citation>
    <scope>NUCLEOTIDE SEQUENCE [LARGE SCALE GENOMIC DNA]</scope>
    <source>
        <strain evidence="7">455</strain>
    </source>
</reference>
<comment type="function">
    <text evidence="5">Cell division protein that is involved in the assembly of the Z ring. May serve as a membrane anchor for the Z ring.</text>
</comment>
<name>A0A853F4L9_9GAMM</name>
<keyword evidence="2 5" id="KW-0132">Cell division</keyword>
<dbReference type="InterPro" id="IPR043129">
    <property type="entry name" value="ATPase_NBD"/>
</dbReference>
<evidence type="ECO:0000256" key="1">
    <source>
        <dbReference type="ARBA" id="ARBA00022475"/>
    </source>
</evidence>
<feature type="domain" description="SHS2" evidence="6">
    <location>
        <begin position="10"/>
        <end position="200"/>
    </location>
</feature>
<dbReference type="SMART" id="SM00842">
    <property type="entry name" value="FtsA"/>
    <property type="match status" value="1"/>
</dbReference>
<evidence type="ECO:0000313" key="7">
    <source>
        <dbReference type="EMBL" id="NYT26745.1"/>
    </source>
</evidence>
<evidence type="ECO:0000256" key="4">
    <source>
        <dbReference type="ARBA" id="ARBA00023306"/>
    </source>
</evidence>
<comment type="caution">
    <text evidence="7">The sequence shown here is derived from an EMBL/GenBank/DDBJ whole genome shotgun (WGS) entry which is preliminary data.</text>
</comment>
<keyword evidence="3" id="KW-0472">Membrane</keyword>
<dbReference type="Pfam" id="PF14450">
    <property type="entry name" value="FtsA"/>
    <property type="match status" value="1"/>
</dbReference>
<dbReference type="SUPFAM" id="SSF53067">
    <property type="entry name" value="Actin-like ATPase domain"/>
    <property type="match status" value="2"/>
</dbReference>
<protein>
    <recommendedName>
        <fullName evidence="5">Cell division protein FtsA</fullName>
    </recommendedName>
</protein>
<evidence type="ECO:0000256" key="5">
    <source>
        <dbReference type="PIRNR" id="PIRNR003101"/>
    </source>
</evidence>
<dbReference type="InterPro" id="IPR050696">
    <property type="entry name" value="FtsA/MreB"/>
</dbReference>
<dbReference type="RefSeq" id="WP_369152068.1">
    <property type="nucleotide sequence ID" value="NZ_OZ156463.1"/>
</dbReference>